<sequence length="430" mass="48529">MACDFLSSSGPPELILNILTICESTRDILALVRTCRRIHDVWREGATAVLWPRFLREKPEFEDALIAARLTNLVVEAETKDELPPVAVSPSLFGSRRRGPTLEELKAAAALRRVCRGLAVGLTFERALGFNFETDARASGPEDRARMRRFETRVIKAFLKLFICGAALAGAYNEPLFRARSSGDPELERLVDSPGDYRDLSGRQLEFLERSAVCNMQATAEAEEAVFGPLGDWLLSSILSDSEARAEMVKRFELGSDRASYCQQQSRWSPCRVKLVADESVSHPDAHLVVWEVMKMIWTYEYLGGLACPRPHVDAIVEIDQAPSEGRSCPSWGVQSRKADSDRARFWLAVRGLHEGFCFPARPRLFHSRRARPHERPSFLGSWCFGLFRLDLREIRATECHRGGRVPNCAYEIQIFRVFPTASVRASIRR</sequence>
<dbReference type="STRING" id="644358.A0A0C4DR47"/>
<reference evidence="3" key="2">
    <citation type="submission" date="2010-05" db="EMBL/GenBank/DDBJ databases">
        <title>The genome sequence of Magnaporthe poae strain ATCC 64411.</title>
        <authorList>
            <person name="Ma L.-J."/>
            <person name="Dead R."/>
            <person name="Young S."/>
            <person name="Zeng Q."/>
            <person name="Koehrsen M."/>
            <person name="Alvarado L."/>
            <person name="Berlin A."/>
            <person name="Chapman S.B."/>
            <person name="Chen Z."/>
            <person name="Freedman E."/>
            <person name="Gellesch M."/>
            <person name="Goldberg J."/>
            <person name="Griggs A."/>
            <person name="Gujja S."/>
            <person name="Heilman E.R."/>
            <person name="Heiman D."/>
            <person name="Hepburn T."/>
            <person name="Howarth C."/>
            <person name="Jen D."/>
            <person name="Larson L."/>
            <person name="Mehta T."/>
            <person name="Neiman D."/>
            <person name="Pearson M."/>
            <person name="Roberts A."/>
            <person name="Saif S."/>
            <person name="Shea T."/>
            <person name="Shenoy N."/>
            <person name="Sisk P."/>
            <person name="Stolte C."/>
            <person name="Sykes S."/>
            <person name="Walk T."/>
            <person name="White J."/>
            <person name="Yandava C."/>
            <person name="Haas B."/>
            <person name="Nusbaum C."/>
            <person name="Birren B."/>
        </authorList>
    </citation>
    <scope>NUCLEOTIDE SEQUENCE [LARGE SCALE GENOMIC DNA]</scope>
    <source>
        <strain evidence="3">ATCC 64411 / 73-15</strain>
    </source>
</reference>
<dbReference type="OrthoDB" id="5214702at2759"/>
<reference evidence="1" key="1">
    <citation type="submission" date="2010-05" db="EMBL/GenBank/DDBJ databases">
        <title>The Genome Sequence of Magnaporthe poae strain ATCC 64411.</title>
        <authorList>
            <consortium name="The Broad Institute Genome Sequencing Platform"/>
            <consortium name="Broad Institute Genome Sequencing Center for Infectious Disease"/>
            <person name="Ma L.-J."/>
            <person name="Dead R."/>
            <person name="Young S."/>
            <person name="Zeng Q."/>
            <person name="Koehrsen M."/>
            <person name="Alvarado L."/>
            <person name="Berlin A."/>
            <person name="Chapman S.B."/>
            <person name="Chen Z."/>
            <person name="Freedman E."/>
            <person name="Gellesch M."/>
            <person name="Goldberg J."/>
            <person name="Griggs A."/>
            <person name="Gujja S."/>
            <person name="Heilman E.R."/>
            <person name="Heiman D."/>
            <person name="Hepburn T."/>
            <person name="Howarth C."/>
            <person name="Jen D."/>
            <person name="Larson L."/>
            <person name="Mehta T."/>
            <person name="Neiman D."/>
            <person name="Pearson M."/>
            <person name="Roberts A."/>
            <person name="Saif S."/>
            <person name="Shea T."/>
            <person name="Shenoy N."/>
            <person name="Sisk P."/>
            <person name="Stolte C."/>
            <person name="Sykes S."/>
            <person name="Walk T."/>
            <person name="White J."/>
            <person name="Yandava C."/>
            <person name="Haas B."/>
            <person name="Nusbaum C."/>
            <person name="Birren B."/>
        </authorList>
    </citation>
    <scope>NUCLEOTIDE SEQUENCE</scope>
    <source>
        <strain evidence="1">ATCC 64411</strain>
    </source>
</reference>
<reference evidence="2" key="4">
    <citation type="journal article" date="2015" name="G3 (Bethesda)">
        <title>Genome sequences of three phytopathogenic species of the Magnaporthaceae family of fungi.</title>
        <authorList>
            <person name="Okagaki L.H."/>
            <person name="Nunes C.C."/>
            <person name="Sailsbery J."/>
            <person name="Clay B."/>
            <person name="Brown D."/>
            <person name="John T."/>
            <person name="Oh Y."/>
            <person name="Young N."/>
            <person name="Fitzgerald M."/>
            <person name="Haas B.J."/>
            <person name="Zeng Q."/>
            <person name="Young S."/>
            <person name="Adiconis X."/>
            <person name="Fan L."/>
            <person name="Levin J.Z."/>
            <person name="Mitchell T.K."/>
            <person name="Okubara P.A."/>
            <person name="Farman M.L."/>
            <person name="Kohn L.M."/>
            <person name="Birren B."/>
            <person name="Ma L.-J."/>
            <person name="Dean R.A."/>
        </authorList>
    </citation>
    <scope>NUCLEOTIDE SEQUENCE</scope>
    <source>
        <strain evidence="2">ATCC 64411 / 73-15</strain>
    </source>
</reference>
<proteinExistence type="predicted"/>
<protein>
    <recommendedName>
        <fullName evidence="4">F-box domain-containing protein</fullName>
    </recommendedName>
</protein>
<name>A0A0C4DR47_MAGP6</name>
<dbReference type="EnsemblFungi" id="MAPG_02349T0">
    <property type="protein sequence ID" value="MAPG_02349T0"/>
    <property type="gene ID" value="MAPG_02349"/>
</dbReference>
<dbReference type="EMBL" id="ADBL01000589">
    <property type="status" value="NOT_ANNOTATED_CDS"/>
    <property type="molecule type" value="Genomic_DNA"/>
</dbReference>
<evidence type="ECO:0008006" key="4">
    <source>
        <dbReference type="Google" id="ProtNLM"/>
    </source>
</evidence>
<dbReference type="AlphaFoldDB" id="A0A0C4DR47"/>
<dbReference type="OMA" id="RATECHR"/>
<keyword evidence="3" id="KW-1185">Reference proteome</keyword>
<evidence type="ECO:0000313" key="1">
    <source>
        <dbReference type="EMBL" id="KLU83285.1"/>
    </source>
</evidence>
<gene>
    <name evidence="1" type="ORF">MAPG_02349</name>
</gene>
<dbReference type="eggNOG" id="ENOG502T3ZM">
    <property type="taxonomic scope" value="Eukaryota"/>
</dbReference>
<dbReference type="VEuPathDB" id="FungiDB:MAPG_02349"/>
<dbReference type="EMBL" id="GL876967">
    <property type="protein sequence ID" value="KLU83285.1"/>
    <property type="molecule type" value="Genomic_DNA"/>
</dbReference>
<evidence type="ECO:0000313" key="3">
    <source>
        <dbReference type="Proteomes" id="UP000011715"/>
    </source>
</evidence>
<reference evidence="1" key="3">
    <citation type="submission" date="2011-03" db="EMBL/GenBank/DDBJ databases">
        <title>Annotation of Magnaporthe poae ATCC 64411.</title>
        <authorList>
            <person name="Ma L.-J."/>
            <person name="Dead R."/>
            <person name="Young S.K."/>
            <person name="Zeng Q."/>
            <person name="Gargeya S."/>
            <person name="Fitzgerald M."/>
            <person name="Haas B."/>
            <person name="Abouelleil A."/>
            <person name="Alvarado L."/>
            <person name="Arachchi H.M."/>
            <person name="Berlin A."/>
            <person name="Brown A."/>
            <person name="Chapman S.B."/>
            <person name="Chen Z."/>
            <person name="Dunbar C."/>
            <person name="Freedman E."/>
            <person name="Gearin G."/>
            <person name="Gellesch M."/>
            <person name="Goldberg J."/>
            <person name="Griggs A."/>
            <person name="Gujja S."/>
            <person name="Heiman D."/>
            <person name="Howarth C."/>
            <person name="Larson L."/>
            <person name="Lui A."/>
            <person name="MacDonald P.J.P."/>
            <person name="Mehta T."/>
            <person name="Montmayeur A."/>
            <person name="Murphy C."/>
            <person name="Neiman D."/>
            <person name="Pearson M."/>
            <person name="Priest M."/>
            <person name="Roberts A."/>
            <person name="Saif S."/>
            <person name="Shea T."/>
            <person name="Shenoy N."/>
            <person name="Sisk P."/>
            <person name="Stolte C."/>
            <person name="Sykes S."/>
            <person name="Yandava C."/>
            <person name="Wortman J."/>
            <person name="Nusbaum C."/>
            <person name="Birren B."/>
        </authorList>
    </citation>
    <scope>NUCLEOTIDE SEQUENCE</scope>
    <source>
        <strain evidence="1">ATCC 64411</strain>
    </source>
</reference>
<organism evidence="2 3">
    <name type="scientific">Magnaporthiopsis poae (strain ATCC 64411 / 73-15)</name>
    <name type="common">Kentucky bluegrass fungus</name>
    <name type="synonym">Magnaporthe poae</name>
    <dbReference type="NCBI Taxonomy" id="644358"/>
    <lineage>
        <taxon>Eukaryota</taxon>
        <taxon>Fungi</taxon>
        <taxon>Dikarya</taxon>
        <taxon>Ascomycota</taxon>
        <taxon>Pezizomycotina</taxon>
        <taxon>Sordariomycetes</taxon>
        <taxon>Sordariomycetidae</taxon>
        <taxon>Magnaporthales</taxon>
        <taxon>Magnaporthaceae</taxon>
        <taxon>Magnaporthiopsis</taxon>
    </lineage>
</organism>
<dbReference type="Proteomes" id="UP000011715">
    <property type="component" value="Unassembled WGS sequence"/>
</dbReference>
<evidence type="ECO:0000313" key="2">
    <source>
        <dbReference type="EnsemblFungi" id="MAPG_02349T0"/>
    </source>
</evidence>
<accession>A0A0C4DR47</accession>
<dbReference type="CDD" id="cd09917">
    <property type="entry name" value="F-box_SF"/>
    <property type="match status" value="1"/>
</dbReference>
<reference evidence="2" key="5">
    <citation type="submission" date="2015-06" db="UniProtKB">
        <authorList>
            <consortium name="EnsemblFungi"/>
        </authorList>
    </citation>
    <scope>IDENTIFICATION</scope>
    <source>
        <strain evidence="2">ATCC 64411</strain>
    </source>
</reference>